<gene>
    <name evidence="2" type="ORF">BN890_4110</name>
</gene>
<comment type="caution">
    <text evidence="2">The sequence shown here is derived from an EMBL/GenBank/DDBJ whole genome shotgun (WGS) entry which is preliminary data.</text>
</comment>
<evidence type="ECO:0000313" key="3">
    <source>
        <dbReference type="Proteomes" id="UP000019380"/>
    </source>
</evidence>
<protein>
    <submittedName>
        <fullName evidence="2">Uncharacterized protein</fullName>
    </submittedName>
</protein>
<name>D4VMX5_9BACE</name>
<evidence type="ECO:0000256" key="1">
    <source>
        <dbReference type="SAM" id="MobiDB-lite"/>
    </source>
</evidence>
<sequence length="80" mass="8647">MFTDNCSKPLSGGASAGQTRHPRDYAFSIPFIATSRYPAATRLHLYLSVSSFLSFPSYSFSGSFLSSPVGFPDAKVDCRA</sequence>
<dbReference type="EMBL" id="CBXG010000006">
    <property type="protein sequence ID" value="CDM02864.1"/>
    <property type="molecule type" value="Genomic_DNA"/>
</dbReference>
<organism evidence="2 3">
    <name type="scientific">Bacteroides xylanisolvens SD CC 1b</name>
    <dbReference type="NCBI Taxonomy" id="702447"/>
    <lineage>
        <taxon>Bacteria</taxon>
        <taxon>Pseudomonadati</taxon>
        <taxon>Bacteroidota</taxon>
        <taxon>Bacteroidia</taxon>
        <taxon>Bacteroidales</taxon>
        <taxon>Bacteroidaceae</taxon>
        <taxon>Bacteroides</taxon>
    </lineage>
</organism>
<dbReference type="AlphaFoldDB" id="D4VMX5"/>
<evidence type="ECO:0000313" key="2">
    <source>
        <dbReference type="EMBL" id="CDM02864.1"/>
    </source>
</evidence>
<proteinExistence type="predicted"/>
<feature type="region of interest" description="Disordered" evidence="1">
    <location>
        <begin position="1"/>
        <end position="21"/>
    </location>
</feature>
<reference evidence="2 3" key="1">
    <citation type="submission" date="2013-12" db="EMBL/GenBank/DDBJ databases">
        <title>Improved hybrid genome assemblies of Bacteroides xylanisolvens SD CC 1b and Bacteroides xylanisolvens SD CC 2a using Illumina and 454 Sequencing.</title>
        <authorList>
            <person name="Ramaraj T."/>
            <person name="Sundararajan A."/>
            <person name="Mudge J."/>
            <person name="Schilkey F.D."/>
            <person name="Delvecchio V."/>
            <person name="Donlon M."/>
            <person name="Ziemer C."/>
        </authorList>
    </citation>
    <scope>NUCLEOTIDE SEQUENCE [LARGE SCALE GENOMIC DNA]</scope>
</reference>
<dbReference type="Proteomes" id="UP000019380">
    <property type="component" value="Unassembled WGS sequence"/>
</dbReference>
<accession>D4VMX5</accession>